<evidence type="ECO:0000313" key="1">
    <source>
        <dbReference type="EMBL" id="PKS11380.1"/>
    </source>
</evidence>
<dbReference type="InParanoid" id="A0A2N3NG08"/>
<dbReference type="AlphaFoldDB" id="A0A2N3NG08"/>
<proteinExistence type="predicted"/>
<protein>
    <submittedName>
        <fullName evidence="1">Uncharacterized protein</fullName>
    </submittedName>
</protein>
<keyword evidence="2" id="KW-1185">Reference proteome</keyword>
<organism evidence="1 2">
    <name type="scientific">Lomentospora prolificans</name>
    <dbReference type="NCBI Taxonomy" id="41688"/>
    <lineage>
        <taxon>Eukaryota</taxon>
        <taxon>Fungi</taxon>
        <taxon>Dikarya</taxon>
        <taxon>Ascomycota</taxon>
        <taxon>Pezizomycotina</taxon>
        <taxon>Sordariomycetes</taxon>
        <taxon>Hypocreomycetidae</taxon>
        <taxon>Microascales</taxon>
        <taxon>Microascaceae</taxon>
        <taxon>Lomentospora</taxon>
    </lineage>
</organism>
<evidence type="ECO:0000313" key="2">
    <source>
        <dbReference type="Proteomes" id="UP000233524"/>
    </source>
</evidence>
<reference evidence="1 2" key="1">
    <citation type="journal article" date="2017" name="G3 (Bethesda)">
        <title>First Draft Genome Sequence of the Pathogenic Fungus Lomentospora prolificans (Formerly Scedosporium prolificans).</title>
        <authorList>
            <person name="Luo R."/>
            <person name="Zimin A."/>
            <person name="Workman R."/>
            <person name="Fan Y."/>
            <person name="Pertea G."/>
            <person name="Grossman N."/>
            <person name="Wear M.P."/>
            <person name="Jia B."/>
            <person name="Miller H."/>
            <person name="Casadevall A."/>
            <person name="Timp W."/>
            <person name="Zhang S.X."/>
            <person name="Salzberg S.L."/>
        </authorList>
    </citation>
    <scope>NUCLEOTIDE SEQUENCE [LARGE SCALE GENOMIC DNA]</scope>
    <source>
        <strain evidence="1 2">JHH-5317</strain>
    </source>
</reference>
<dbReference type="EMBL" id="NLAX01000008">
    <property type="protein sequence ID" value="PKS11380.1"/>
    <property type="molecule type" value="Genomic_DNA"/>
</dbReference>
<gene>
    <name evidence="1" type="ORF">jhhlp_003142</name>
</gene>
<dbReference type="VEuPathDB" id="FungiDB:jhhlp_003142"/>
<accession>A0A2N3NG08</accession>
<name>A0A2N3NG08_9PEZI</name>
<sequence>MFTLRYNNLLHPEEALGELFVRHGVQDVFGVHLLHGHFIAPEGTVLLGTEAKLSEQSSACWTKPVLMAELASKAVHGHVFRLLSNGTFVPYELQEGEISSKAASTAPEFFQELALLLRDTMGPFPARVMMSTRRRRTLTVSFKIQSHFLPLRLW</sequence>
<dbReference type="OrthoDB" id="2322999at2759"/>
<comment type="caution">
    <text evidence="1">The sequence shown here is derived from an EMBL/GenBank/DDBJ whole genome shotgun (WGS) entry which is preliminary data.</text>
</comment>
<dbReference type="Proteomes" id="UP000233524">
    <property type="component" value="Unassembled WGS sequence"/>
</dbReference>